<dbReference type="HOGENOM" id="CLU_1604456_0_0_1"/>
<evidence type="ECO:0000313" key="1">
    <source>
        <dbReference type="EMBL" id="EDW27881.1"/>
    </source>
</evidence>
<proteinExistence type="predicted"/>
<evidence type="ECO:0000313" key="2">
    <source>
        <dbReference type="Proteomes" id="UP000008744"/>
    </source>
</evidence>
<sequence>MKKQLKASFHKPCSLSNDRRYYPKNCTVEWRHEAVNSQDCLGPRKCVACVAVIELPMLPYCDEIMSELMTNLVLQRGPYRTHIALFVNREVSDSMVAIAAGFVGDLCARFGPQAHIRRFQDEGKRSKGLRARCGYGYGYGSESFSCSPFIGRTQQQQQQQQGQKDT</sequence>
<name>B4GYM5_DROPE</name>
<dbReference type="AlphaFoldDB" id="B4GYM5"/>
<dbReference type="Proteomes" id="UP000008744">
    <property type="component" value="Unassembled WGS sequence"/>
</dbReference>
<dbReference type="eggNOG" id="KOG1241">
    <property type="taxonomic scope" value="Eukaryota"/>
</dbReference>
<keyword evidence="2" id="KW-1185">Reference proteome</keyword>
<organism evidence="2">
    <name type="scientific">Drosophila persimilis</name>
    <name type="common">Fruit fly</name>
    <dbReference type="NCBI Taxonomy" id="7234"/>
    <lineage>
        <taxon>Eukaryota</taxon>
        <taxon>Metazoa</taxon>
        <taxon>Ecdysozoa</taxon>
        <taxon>Arthropoda</taxon>
        <taxon>Hexapoda</taxon>
        <taxon>Insecta</taxon>
        <taxon>Pterygota</taxon>
        <taxon>Neoptera</taxon>
        <taxon>Endopterygota</taxon>
        <taxon>Diptera</taxon>
        <taxon>Brachycera</taxon>
        <taxon>Muscomorpha</taxon>
        <taxon>Ephydroidea</taxon>
        <taxon>Drosophilidae</taxon>
        <taxon>Drosophila</taxon>
        <taxon>Sophophora</taxon>
    </lineage>
</organism>
<reference evidence="1 2" key="1">
    <citation type="journal article" date="2007" name="Nature">
        <title>Evolution of genes and genomes on the Drosophila phylogeny.</title>
        <authorList>
            <consortium name="Drosophila 12 Genomes Consortium"/>
            <person name="Clark A.G."/>
            <person name="Eisen M.B."/>
            <person name="Smith D.R."/>
            <person name="Bergman C.M."/>
            <person name="Oliver B."/>
            <person name="Markow T.A."/>
            <person name="Kaufman T.C."/>
            <person name="Kellis M."/>
            <person name="Gelbart W."/>
            <person name="Iyer V.N."/>
            <person name="Pollard D.A."/>
            <person name="Sackton T.B."/>
            <person name="Larracuente A.M."/>
            <person name="Singh N.D."/>
            <person name="Abad J.P."/>
            <person name="Abt D.N."/>
            <person name="Adryan B."/>
            <person name="Aguade M."/>
            <person name="Akashi H."/>
            <person name="Anderson W.W."/>
            <person name="Aquadro C.F."/>
            <person name="Ardell D.H."/>
            <person name="Arguello R."/>
            <person name="Artieri C.G."/>
            <person name="Barbash D.A."/>
            <person name="Barker D."/>
            <person name="Barsanti P."/>
            <person name="Batterham P."/>
            <person name="Batzoglou S."/>
            <person name="Begun D."/>
            <person name="Bhutkar A."/>
            <person name="Blanco E."/>
            <person name="Bosak S.A."/>
            <person name="Bradley R.K."/>
            <person name="Brand A.D."/>
            <person name="Brent M.R."/>
            <person name="Brooks A.N."/>
            <person name="Brown R.H."/>
            <person name="Butlin R.K."/>
            <person name="Caggese C."/>
            <person name="Calvi B.R."/>
            <person name="Bernardo de Carvalho A."/>
            <person name="Caspi A."/>
            <person name="Castrezana S."/>
            <person name="Celniker S.E."/>
            <person name="Chang J.L."/>
            <person name="Chapple C."/>
            <person name="Chatterji S."/>
            <person name="Chinwalla A."/>
            <person name="Civetta A."/>
            <person name="Clifton S.W."/>
            <person name="Comeron J.M."/>
            <person name="Costello J.C."/>
            <person name="Coyne J.A."/>
            <person name="Daub J."/>
            <person name="David R.G."/>
            <person name="Delcher A.L."/>
            <person name="Delehaunty K."/>
            <person name="Do C.B."/>
            <person name="Ebling H."/>
            <person name="Edwards K."/>
            <person name="Eickbush T."/>
            <person name="Evans J.D."/>
            <person name="Filipski A."/>
            <person name="Findeiss S."/>
            <person name="Freyhult E."/>
            <person name="Fulton L."/>
            <person name="Fulton R."/>
            <person name="Garcia A.C."/>
            <person name="Gardiner A."/>
            <person name="Garfield D.A."/>
            <person name="Garvin B.E."/>
            <person name="Gibson G."/>
            <person name="Gilbert D."/>
            <person name="Gnerre S."/>
            <person name="Godfrey J."/>
            <person name="Good R."/>
            <person name="Gotea V."/>
            <person name="Gravely B."/>
            <person name="Greenberg A.J."/>
            <person name="Griffiths-Jones S."/>
            <person name="Gross S."/>
            <person name="Guigo R."/>
            <person name="Gustafson E.A."/>
            <person name="Haerty W."/>
            <person name="Hahn M.W."/>
            <person name="Halligan D.L."/>
            <person name="Halpern A.L."/>
            <person name="Halter G.M."/>
            <person name="Han M.V."/>
            <person name="Heger A."/>
            <person name="Hillier L."/>
            <person name="Hinrichs A.S."/>
            <person name="Holmes I."/>
            <person name="Hoskins R.A."/>
            <person name="Hubisz M.J."/>
            <person name="Hultmark D."/>
            <person name="Huntley M.A."/>
            <person name="Jaffe D.B."/>
            <person name="Jagadeeshan S."/>
            <person name="Jeck W.R."/>
            <person name="Johnson J."/>
            <person name="Jones C.D."/>
            <person name="Jordan W.C."/>
            <person name="Karpen G.H."/>
            <person name="Kataoka E."/>
            <person name="Keightley P.D."/>
            <person name="Kheradpour P."/>
            <person name="Kirkness E.F."/>
            <person name="Koerich L.B."/>
            <person name="Kristiansen K."/>
            <person name="Kudrna D."/>
            <person name="Kulathinal R.J."/>
            <person name="Kumar S."/>
            <person name="Kwok R."/>
            <person name="Lander E."/>
            <person name="Langley C.H."/>
            <person name="Lapoint R."/>
            <person name="Lazzaro B.P."/>
            <person name="Lee S.J."/>
            <person name="Levesque L."/>
            <person name="Li R."/>
            <person name="Lin C.F."/>
            <person name="Lin M.F."/>
            <person name="Lindblad-Toh K."/>
            <person name="Llopart A."/>
            <person name="Long M."/>
            <person name="Low L."/>
            <person name="Lozovsky E."/>
            <person name="Lu J."/>
            <person name="Luo M."/>
            <person name="Machado C.A."/>
            <person name="Makalowski W."/>
            <person name="Marzo M."/>
            <person name="Matsuda M."/>
            <person name="Matzkin L."/>
            <person name="McAllister B."/>
            <person name="McBride C.S."/>
            <person name="McKernan B."/>
            <person name="McKernan K."/>
            <person name="Mendez-Lago M."/>
            <person name="Minx P."/>
            <person name="Mollenhauer M.U."/>
            <person name="Montooth K."/>
            <person name="Mount S.M."/>
            <person name="Mu X."/>
            <person name="Myers E."/>
            <person name="Negre B."/>
            <person name="Newfeld S."/>
            <person name="Nielsen R."/>
            <person name="Noor M.A."/>
            <person name="O'Grady P."/>
            <person name="Pachter L."/>
            <person name="Papaceit M."/>
            <person name="Parisi M.J."/>
            <person name="Parisi M."/>
            <person name="Parts L."/>
            <person name="Pedersen J.S."/>
            <person name="Pesole G."/>
            <person name="Phillippy A.M."/>
            <person name="Ponting C.P."/>
            <person name="Pop M."/>
            <person name="Porcelli D."/>
            <person name="Powell J.R."/>
            <person name="Prohaska S."/>
            <person name="Pruitt K."/>
            <person name="Puig M."/>
            <person name="Quesneville H."/>
            <person name="Ram K.R."/>
            <person name="Rand D."/>
            <person name="Rasmussen M.D."/>
            <person name="Reed L.K."/>
            <person name="Reenan R."/>
            <person name="Reily A."/>
            <person name="Remington K.A."/>
            <person name="Rieger T.T."/>
            <person name="Ritchie M.G."/>
            <person name="Robin C."/>
            <person name="Rogers Y.H."/>
            <person name="Rohde C."/>
            <person name="Rozas J."/>
            <person name="Rubenfield M.J."/>
            <person name="Ruiz A."/>
            <person name="Russo S."/>
            <person name="Salzberg S.L."/>
            <person name="Sanchez-Gracia A."/>
            <person name="Saranga D.J."/>
            <person name="Sato H."/>
            <person name="Schaeffer S.W."/>
            <person name="Schatz M.C."/>
            <person name="Schlenke T."/>
            <person name="Schwartz R."/>
            <person name="Segarra C."/>
            <person name="Singh R.S."/>
            <person name="Sirot L."/>
            <person name="Sirota M."/>
            <person name="Sisneros N.B."/>
            <person name="Smith C.D."/>
            <person name="Smith T.F."/>
            <person name="Spieth J."/>
            <person name="Stage D.E."/>
            <person name="Stark A."/>
            <person name="Stephan W."/>
            <person name="Strausberg R.L."/>
            <person name="Strempel S."/>
            <person name="Sturgill D."/>
            <person name="Sutton G."/>
            <person name="Sutton G.G."/>
            <person name="Tao W."/>
            <person name="Teichmann S."/>
            <person name="Tobari Y.N."/>
            <person name="Tomimura Y."/>
            <person name="Tsolas J.M."/>
            <person name="Valente V.L."/>
            <person name="Venter E."/>
            <person name="Venter J.C."/>
            <person name="Vicario S."/>
            <person name="Vieira F.G."/>
            <person name="Vilella A.J."/>
            <person name="Villasante A."/>
            <person name="Walenz B."/>
            <person name="Wang J."/>
            <person name="Wasserman M."/>
            <person name="Watts T."/>
            <person name="Wilson D."/>
            <person name="Wilson R.K."/>
            <person name="Wing R.A."/>
            <person name="Wolfner M.F."/>
            <person name="Wong A."/>
            <person name="Wong G.K."/>
            <person name="Wu C.I."/>
            <person name="Wu G."/>
            <person name="Yamamoto D."/>
            <person name="Yang H.P."/>
            <person name="Yang S.P."/>
            <person name="Yorke J.A."/>
            <person name="Yoshida K."/>
            <person name="Zdobnov E."/>
            <person name="Zhang P."/>
            <person name="Zhang Y."/>
            <person name="Zimin A.V."/>
            <person name="Baldwin J."/>
            <person name="Abdouelleil A."/>
            <person name="Abdulkadir J."/>
            <person name="Abebe A."/>
            <person name="Abera B."/>
            <person name="Abreu J."/>
            <person name="Acer S.C."/>
            <person name="Aftuck L."/>
            <person name="Alexander A."/>
            <person name="An P."/>
            <person name="Anderson E."/>
            <person name="Anderson S."/>
            <person name="Arachi H."/>
            <person name="Azer M."/>
            <person name="Bachantsang P."/>
            <person name="Barry A."/>
            <person name="Bayul T."/>
            <person name="Berlin A."/>
            <person name="Bessette D."/>
            <person name="Bloom T."/>
            <person name="Blye J."/>
            <person name="Boguslavskiy L."/>
            <person name="Bonnet C."/>
            <person name="Boukhgalter B."/>
            <person name="Bourzgui I."/>
            <person name="Brown A."/>
            <person name="Cahill P."/>
            <person name="Channer S."/>
            <person name="Cheshatsang Y."/>
            <person name="Chuda L."/>
            <person name="Citroen M."/>
            <person name="Collymore A."/>
            <person name="Cooke P."/>
            <person name="Costello M."/>
            <person name="D'Aco K."/>
            <person name="Daza R."/>
            <person name="De Haan G."/>
            <person name="DeGray S."/>
            <person name="DeMaso C."/>
            <person name="Dhargay N."/>
            <person name="Dooley K."/>
            <person name="Dooley E."/>
            <person name="Doricent M."/>
            <person name="Dorje P."/>
            <person name="Dorjee K."/>
            <person name="Dupes A."/>
            <person name="Elong R."/>
            <person name="Falk J."/>
            <person name="Farina A."/>
            <person name="Faro S."/>
            <person name="Ferguson D."/>
            <person name="Fisher S."/>
            <person name="Foley C.D."/>
            <person name="Franke A."/>
            <person name="Friedrich D."/>
            <person name="Gadbois L."/>
            <person name="Gearin G."/>
            <person name="Gearin C.R."/>
            <person name="Giannoukos G."/>
            <person name="Goode T."/>
            <person name="Graham J."/>
            <person name="Grandbois E."/>
            <person name="Grewal S."/>
            <person name="Gyaltsen K."/>
            <person name="Hafez N."/>
            <person name="Hagos B."/>
            <person name="Hall J."/>
            <person name="Henson C."/>
            <person name="Hollinger A."/>
            <person name="Honan T."/>
            <person name="Huard M.D."/>
            <person name="Hughes L."/>
            <person name="Hurhula B."/>
            <person name="Husby M.E."/>
            <person name="Kamat A."/>
            <person name="Kanga B."/>
            <person name="Kashin S."/>
            <person name="Khazanovich D."/>
            <person name="Kisner P."/>
            <person name="Lance K."/>
            <person name="Lara M."/>
            <person name="Lee W."/>
            <person name="Lennon N."/>
            <person name="Letendre F."/>
            <person name="LeVine R."/>
            <person name="Lipovsky A."/>
            <person name="Liu X."/>
            <person name="Liu J."/>
            <person name="Liu S."/>
            <person name="Lokyitsang T."/>
            <person name="Lokyitsang Y."/>
            <person name="Lubonja R."/>
            <person name="Lui A."/>
            <person name="MacDonald P."/>
            <person name="Magnisalis V."/>
            <person name="Maru K."/>
            <person name="Matthews C."/>
            <person name="McCusker W."/>
            <person name="McDonough S."/>
            <person name="Mehta T."/>
            <person name="Meldrim J."/>
            <person name="Meneus L."/>
            <person name="Mihai O."/>
            <person name="Mihalev A."/>
            <person name="Mihova T."/>
            <person name="Mittelman R."/>
            <person name="Mlenga V."/>
            <person name="Montmayeur A."/>
            <person name="Mulrain L."/>
            <person name="Navidi A."/>
            <person name="Naylor J."/>
            <person name="Negash T."/>
            <person name="Nguyen T."/>
            <person name="Nguyen N."/>
            <person name="Nicol R."/>
            <person name="Norbu C."/>
            <person name="Norbu N."/>
            <person name="Novod N."/>
            <person name="O'Neill B."/>
            <person name="Osman S."/>
            <person name="Markiewicz E."/>
            <person name="Oyono O.L."/>
            <person name="Patti C."/>
            <person name="Phunkhang P."/>
            <person name="Pierre F."/>
            <person name="Priest M."/>
            <person name="Raghuraman S."/>
            <person name="Rege F."/>
            <person name="Reyes R."/>
            <person name="Rise C."/>
            <person name="Rogov P."/>
            <person name="Ross K."/>
            <person name="Ryan E."/>
            <person name="Settipalli S."/>
            <person name="Shea T."/>
            <person name="Sherpa N."/>
            <person name="Shi L."/>
            <person name="Shih D."/>
            <person name="Sparrow T."/>
            <person name="Spaulding J."/>
            <person name="Stalker J."/>
            <person name="Stange-Thomann N."/>
            <person name="Stavropoulos S."/>
            <person name="Stone C."/>
            <person name="Strader C."/>
            <person name="Tesfaye S."/>
            <person name="Thomson T."/>
            <person name="Thoulutsang Y."/>
            <person name="Thoulutsang D."/>
            <person name="Topham K."/>
            <person name="Topping I."/>
            <person name="Tsamla T."/>
            <person name="Vassiliev H."/>
            <person name="Vo A."/>
            <person name="Wangchuk T."/>
            <person name="Wangdi T."/>
            <person name="Weiand M."/>
            <person name="Wilkinson J."/>
            <person name="Wilson A."/>
            <person name="Yadav S."/>
            <person name="Young G."/>
            <person name="Yu Q."/>
            <person name="Zembek L."/>
            <person name="Zhong D."/>
            <person name="Zimmer A."/>
            <person name="Zwirko Z."/>
            <person name="Jaffe D.B."/>
            <person name="Alvarez P."/>
            <person name="Brockman W."/>
            <person name="Butler J."/>
            <person name="Chin C."/>
            <person name="Gnerre S."/>
            <person name="Grabherr M."/>
            <person name="Kleber M."/>
            <person name="Mauceli E."/>
            <person name="MacCallum I."/>
        </authorList>
    </citation>
    <scope>NUCLEOTIDE SEQUENCE [LARGE SCALE GENOMIC DNA]</scope>
    <source>
        <strain evidence="2">MSH-3 / Tucson 14011-0111.49</strain>
    </source>
</reference>
<protein>
    <submittedName>
        <fullName evidence="1">GL19775</fullName>
    </submittedName>
</protein>
<accession>B4GYM5</accession>
<gene>
    <name evidence="1" type="primary">Dper\GL19775</name>
    <name evidence="1" type="ORF">Dper_GL19775</name>
</gene>
<dbReference type="EMBL" id="CH479197">
    <property type="protein sequence ID" value="EDW27881.1"/>
    <property type="molecule type" value="Genomic_DNA"/>
</dbReference>
<dbReference type="STRING" id="7234.B4GYM5"/>